<dbReference type="GO" id="GO:0002181">
    <property type="term" value="P:cytoplasmic translation"/>
    <property type="evidence" value="ECO:0007669"/>
    <property type="project" value="TreeGrafter"/>
</dbReference>
<comment type="caution">
    <text evidence="4">The sequence shown here is derived from an EMBL/GenBank/DDBJ whole genome shotgun (WGS) entry which is preliminary data.</text>
</comment>
<protein>
    <submittedName>
        <fullName evidence="4">Uncharacterized protein</fullName>
    </submittedName>
</protein>
<dbReference type="InterPro" id="IPR000702">
    <property type="entry name" value="Ribosomal_uL6-like"/>
</dbReference>
<dbReference type="SUPFAM" id="SSF56053">
    <property type="entry name" value="Ribosomal protein L6"/>
    <property type="match status" value="1"/>
</dbReference>
<evidence type="ECO:0000256" key="1">
    <source>
        <dbReference type="ARBA" id="ARBA00009356"/>
    </source>
</evidence>
<accession>A0A7J7V8C7</accession>
<organism evidence="4 5">
    <name type="scientific">Rhinolophus ferrumequinum</name>
    <name type="common">Greater horseshoe bat</name>
    <dbReference type="NCBI Taxonomy" id="59479"/>
    <lineage>
        <taxon>Eukaryota</taxon>
        <taxon>Metazoa</taxon>
        <taxon>Chordata</taxon>
        <taxon>Craniata</taxon>
        <taxon>Vertebrata</taxon>
        <taxon>Euteleostomi</taxon>
        <taxon>Mammalia</taxon>
        <taxon>Eutheria</taxon>
        <taxon>Laurasiatheria</taxon>
        <taxon>Chiroptera</taxon>
        <taxon>Yinpterochiroptera</taxon>
        <taxon>Rhinolophoidea</taxon>
        <taxon>Rhinolophidae</taxon>
        <taxon>Rhinolophinae</taxon>
        <taxon>Rhinolophus</taxon>
    </lineage>
</organism>
<reference evidence="4 5" key="1">
    <citation type="journal article" date="2020" name="Nature">
        <title>Six reference-quality genomes reveal evolution of bat adaptations.</title>
        <authorList>
            <person name="Jebb D."/>
            <person name="Huang Z."/>
            <person name="Pippel M."/>
            <person name="Hughes G.M."/>
            <person name="Lavrichenko K."/>
            <person name="Devanna P."/>
            <person name="Winkler S."/>
            <person name="Jermiin L.S."/>
            <person name="Skirmuntt E.C."/>
            <person name="Katzourakis A."/>
            <person name="Burkitt-Gray L."/>
            <person name="Ray D.A."/>
            <person name="Sullivan K.A.M."/>
            <person name="Roscito J.G."/>
            <person name="Kirilenko B.M."/>
            <person name="Davalos L.M."/>
            <person name="Corthals A.P."/>
            <person name="Power M.L."/>
            <person name="Jones G."/>
            <person name="Ransome R.D."/>
            <person name="Dechmann D.K.N."/>
            <person name="Locatelli A.G."/>
            <person name="Puechmaille S.J."/>
            <person name="Fedrigo O."/>
            <person name="Jarvis E.D."/>
            <person name="Hiller M."/>
            <person name="Vernes S.C."/>
            <person name="Myers E.W."/>
            <person name="Teeling E.C."/>
        </authorList>
    </citation>
    <scope>NUCLEOTIDE SEQUENCE [LARGE SCALE GENOMIC DNA]</scope>
    <source>
        <strain evidence="4">MRhiFer1</strain>
        <tissue evidence="4">Lung</tissue>
    </source>
</reference>
<dbReference type="EMBL" id="JACAGC010000014">
    <property type="protein sequence ID" value="KAF6321308.1"/>
    <property type="molecule type" value="Genomic_DNA"/>
</dbReference>
<evidence type="ECO:0000256" key="3">
    <source>
        <dbReference type="ARBA" id="ARBA00023274"/>
    </source>
</evidence>
<evidence type="ECO:0000313" key="5">
    <source>
        <dbReference type="Proteomes" id="UP000585614"/>
    </source>
</evidence>
<keyword evidence="2" id="KW-0689">Ribosomal protein</keyword>
<dbReference type="GO" id="GO:0003735">
    <property type="term" value="F:structural constituent of ribosome"/>
    <property type="evidence" value="ECO:0007669"/>
    <property type="project" value="InterPro"/>
</dbReference>
<sequence>METILSNQMVDVPENVDVTLKRHPMIVKGPRGALERDCNHIHVELSPLGKKRRGSALTNGGAIESCFDSTKVKNKNIRKFGDGFCVSEKGTVQQADELDLRKLSSYRNAKMSSDALDLLVTF</sequence>
<dbReference type="AlphaFoldDB" id="A0A7J7V8C7"/>
<dbReference type="Gene3D" id="3.90.930.12">
    <property type="entry name" value="Ribosomal protein L6, alpha-beta domain"/>
    <property type="match status" value="1"/>
</dbReference>
<dbReference type="GO" id="GO:0022625">
    <property type="term" value="C:cytosolic large ribosomal subunit"/>
    <property type="evidence" value="ECO:0007669"/>
    <property type="project" value="TreeGrafter"/>
</dbReference>
<gene>
    <name evidence="4" type="ORF">mRhiFer1_008437</name>
</gene>
<keyword evidence="3" id="KW-0687">Ribonucleoprotein</keyword>
<comment type="similarity">
    <text evidence="1">Belongs to the universal ribosomal protein uL6 family.</text>
</comment>
<evidence type="ECO:0000256" key="2">
    <source>
        <dbReference type="ARBA" id="ARBA00022980"/>
    </source>
</evidence>
<name>A0A7J7V8C7_RHIFE</name>
<proteinExistence type="inferred from homology"/>
<dbReference type="PANTHER" id="PTHR11655:SF16">
    <property type="entry name" value="60S RIBOSOMAL PROTEIN L9"/>
    <property type="match status" value="1"/>
</dbReference>
<dbReference type="GO" id="GO:0019843">
    <property type="term" value="F:rRNA binding"/>
    <property type="evidence" value="ECO:0007669"/>
    <property type="project" value="InterPro"/>
</dbReference>
<dbReference type="Proteomes" id="UP000585614">
    <property type="component" value="Unassembled WGS sequence"/>
</dbReference>
<dbReference type="InterPro" id="IPR036789">
    <property type="entry name" value="Ribosomal_uL6-like_a/b-dom_sf"/>
</dbReference>
<dbReference type="PANTHER" id="PTHR11655">
    <property type="entry name" value="60S/50S RIBOSOMAL PROTEIN L6/L9"/>
    <property type="match status" value="1"/>
</dbReference>
<evidence type="ECO:0000313" key="4">
    <source>
        <dbReference type="EMBL" id="KAF6321308.1"/>
    </source>
</evidence>